<organism evidence="10">
    <name type="scientific">Clostridium tertium</name>
    <dbReference type="NCBI Taxonomy" id="1559"/>
    <lineage>
        <taxon>Bacteria</taxon>
        <taxon>Bacillati</taxon>
        <taxon>Bacillota</taxon>
        <taxon>Clostridia</taxon>
        <taxon>Eubacteriales</taxon>
        <taxon>Clostridiaceae</taxon>
        <taxon>Clostridium</taxon>
    </lineage>
</organism>
<keyword evidence="8 9" id="KW-0472">Membrane</keyword>
<keyword evidence="4 9" id="KW-1003">Cell membrane</keyword>
<keyword evidence="5 9" id="KW-0169">Cobalamin biosynthesis</keyword>
<dbReference type="GO" id="GO:0048472">
    <property type="term" value="F:threonine-phosphate decarboxylase activity"/>
    <property type="evidence" value="ECO:0007669"/>
    <property type="project" value="InterPro"/>
</dbReference>
<feature type="transmembrane region" description="Helical" evidence="9">
    <location>
        <begin position="75"/>
        <end position="92"/>
    </location>
</feature>
<dbReference type="AlphaFoldDB" id="A0A6N3FET9"/>
<dbReference type="RefSeq" id="WP_156627100.1">
    <property type="nucleotide sequence ID" value="NZ_CACRTO010000037.1"/>
</dbReference>
<dbReference type="GO" id="GO:0009236">
    <property type="term" value="P:cobalamin biosynthetic process"/>
    <property type="evidence" value="ECO:0007669"/>
    <property type="project" value="UniProtKB-UniRule"/>
</dbReference>
<comment type="function">
    <text evidence="9">Converts cobyric acid to cobinamide by the addition of aminopropanol on the F carboxylic group.</text>
</comment>
<sequence length="314" mass="35619">MKELTIGYLLDLLIGDPQNPFHPIRLIGNLCKKVENYFRRELSKSLKMAGLSTWISVILIVFIFSNLIVRLSYNLNYIFGIIVSGVMIYFCIATKSLKVEALNVVKALKDNDIEEARHRLSYIVGRDTKNLNKEEILRAVVETIAENISDGVVAPIFYAGLFGAPFALAYKAVNTMDSMFGYKNDKYYDFGYFPAKLDDIFNYIPARITGYLIIISSFVLRLDYKNSYKIYKRDRYNHSSPNSAHPEAATAGALGLKLGGANYYFGKLVEKPTIGDELKKIEVRDVYITNRILYLVSFLSFGIAIIFNYVGSLF</sequence>
<accession>A0A6N3FET9</accession>
<name>A0A6N3FET9_9CLOT</name>
<feature type="transmembrane region" description="Helical" evidence="9">
    <location>
        <begin position="152"/>
        <end position="173"/>
    </location>
</feature>
<evidence type="ECO:0000313" key="10">
    <source>
        <dbReference type="EMBL" id="VYU50406.1"/>
    </source>
</evidence>
<comment type="subcellular location">
    <subcellularLocation>
        <location evidence="1 9">Cell membrane</location>
        <topology evidence="1 9">Multi-pass membrane protein</topology>
    </subcellularLocation>
</comment>
<keyword evidence="7 9" id="KW-1133">Transmembrane helix</keyword>
<evidence type="ECO:0000256" key="7">
    <source>
        <dbReference type="ARBA" id="ARBA00022989"/>
    </source>
</evidence>
<dbReference type="NCBIfam" id="NF002281">
    <property type="entry name" value="PRK01209.2-5"/>
    <property type="match status" value="1"/>
</dbReference>
<evidence type="ECO:0000256" key="5">
    <source>
        <dbReference type="ARBA" id="ARBA00022573"/>
    </source>
</evidence>
<evidence type="ECO:0000256" key="8">
    <source>
        <dbReference type="ARBA" id="ARBA00023136"/>
    </source>
</evidence>
<dbReference type="PANTHER" id="PTHR34308:SF1">
    <property type="entry name" value="COBALAMIN BIOSYNTHESIS PROTEIN CBIB"/>
    <property type="match status" value="1"/>
</dbReference>
<gene>
    <name evidence="9" type="primary">cobD</name>
    <name evidence="10" type="ORF">CTLFYP3_02644</name>
</gene>
<feature type="transmembrane region" description="Helical" evidence="9">
    <location>
        <begin position="200"/>
        <end position="222"/>
    </location>
</feature>
<dbReference type="HAMAP" id="MF_00024">
    <property type="entry name" value="CobD_CbiB"/>
    <property type="match status" value="1"/>
</dbReference>
<evidence type="ECO:0000256" key="4">
    <source>
        <dbReference type="ARBA" id="ARBA00022475"/>
    </source>
</evidence>
<dbReference type="GO" id="GO:0015420">
    <property type="term" value="F:ABC-type vitamin B12 transporter activity"/>
    <property type="evidence" value="ECO:0007669"/>
    <property type="project" value="UniProtKB-UniRule"/>
</dbReference>
<dbReference type="UniPathway" id="UPA00148"/>
<dbReference type="Pfam" id="PF03186">
    <property type="entry name" value="CobD_Cbib"/>
    <property type="match status" value="1"/>
</dbReference>
<evidence type="ECO:0000256" key="6">
    <source>
        <dbReference type="ARBA" id="ARBA00022692"/>
    </source>
</evidence>
<keyword evidence="6 9" id="KW-0812">Transmembrane</keyword>
<reference evidence="10" key="1">
    <citation type="submission" date="2019-11" db="EMBL/GenBank/DDBJ databases">
        <authorList>
            <person name="Feng L."/>
        </authorList>
    </citation>
    <scope>NUCLEOTIDE SEQUENCE</scope>
    <source>
        <strain evidence="10">CTertiumLFYP3</strain>
    </source>
</reference>
<evidence type="ECO:0000256" key="1">
    <source>
        <dbReference type="ARBA" id="ARBA00004651"/>
    </source>
</evidence>
<evidence type="ECO:0000256" key="2">
    <source>
        <dbReference type="ARBA" id="ARBA00004953"/>
    </source>
</evidence>
<feature type="transmembrane region" description="Helical" evidence="9">
    <location>
        <begin position="48"/>
        <end position="69"/>
    </location>
</feature>
<dbReference type="GO" id="GO:0005886">
    <property type="term" value="C:plasma membrane"/>
    <property type="evidence" value="ECO:0007669"/>
    <property type="project" value="UniProtKB-SubCell"/>
</dbReference>
<comment type="similarity">
    <text evidence="3 9">Belongs to the CobD/CbiB family.</text>
</comment>
<comment type="pathway">
    <text evidence="2 9">Cofactor biosynthesis; adenosylcobalamin biosynthesis.</text>
</comment>
<dbReference type="NCBIfam" id="TIGR00380">
    <property type="entry name" value="cobal_cbiB"/>
    <property type="match status" value="1"/>
</dbReference>
<dbReference type="InterPro" id="IPR004485">
    <property type="entry name" value="Cobalamin_biosynth_CobD/CbiB"/>
</dbReference>
<feature type="transmembrane region" description="Helical" evidence="9">
    <location>
        <begin position="292"/>
        <end position="311"/>
    </location>
</feature>
<protein>
    <recommendedName>
        <fullName evidence="9">Cobalamin biosynthesis protein CobD</fullName>
    </recommendedName>
</protein>
<dbReference type="EMBL" id="CACRTO010000037">
    <property type="protein sequence ID" value="VYU50406.1"/>
    <property type="molecule type" value="Genomic_DNA"/>
</dbReference>
<evidence type="ECO:0000256" key="3">
    <source>
        <dbReference type="ARBA" id="ARBA00006263"/>
    </source>
</evidence>
<evidence type="ECO:0000256" key="9">
    <source>
        <dbReference type="HAMAP-Rule" id="MF_00024"/>
    </source>
</evidence>
<dbReference type="PANTHER" id="PTHR34308">
    <property type="entry name" value="COBALAMIN BIOSYNTHESIS PROTEIN CBIB"/>
    <property type="match status" value="1"/>
</dbReference>
<proteinExistence type="inferred from homology"/>